<evidence type="ECO:0000313" key="1">
    <source>
        <dbReference type="EMBL" id="GBM11366.1"/>
    </source>
</evidence>
<gene>
    <name evidence="1" type="ORF">AVEN_33268_1</name>
</gene>
<accession>A0A4Y2D5J1</accession>
<feature type="non-terminal residue" evidence="1">
    <location>
        <position position="1"/>
    </location>
</feature>
<evidence type="ECO:0000313" key="2">
    <source>
        <dbReference type="Proteomes" id="UP000499080"/>
    </source>
</evidence>
<name>A0A4Y2D5J1_ARAVE</name>
<dbReference type="EMBL" id="BGPR01088462">
    <property type="protein sequence ID" value="GBM11366.1"/>
    <property type="molecule type" value="Genomic_DNA"/>
</dbReference>
<proteinExistence type="predicted"/>
<reference evidence="1 2" key="1">
    <citation type="journal article" date="2019" name="Sci. Rep.">
        <title>Orb-weaving spider Araneus ventricosus genome elucidates the spidroin gene catalogue.</title>
        <authorList>
            <person name="Kono N."/>
            <person name="Nakamura H."/>
            <person name="Ohtoshi R."/>
            <person name="Moran D.A.P."/>
            <person name="Shinohara A."/>
            <person name="Yoshida Y."/>
            <person name="Fujiwara M."/>
            <person name="Mori M."/>
            <person name="Tomita M."/>
            <person name="Arakawa K."/>
        </authorList>
    </citation>
    <scope>NUCLEOTIDE SEQUENCE [LARGE SCALE GENOMIC DNA]</scope>
</reference>
<dbReference type="AlphaFoldDB" id="A0A4Y2D5J1"/>
<keyword evidence="2" id="KW-1185">Reference proteome</keyword>
<sequence>MPRKFLTAQEALDFLWTLDGNDLDDIDNELDFPAGKSPTETFELIYLFEVD</sequence>
<protein>
    <submittedName>
        <fullName evidence="1">Uncharacterized protein</fullName>
    </submittedName>
</protein>
<comment type="caution">
    <text evidence="1">The sequence shown here is derived from an EMBL/GenBank/DDBJ whole genome shotgun (WGS) entry which is preliminary data.</text>
</comment>
<dbReference type="Proteomes" id="UP000499080">
    <property type="component" value="Unassembled WGS sequence"/>
</dbReference>
<organism evidence="1 2">
    <name type="scientific">Araneus ventricosus</name>
    <name type="common">Orbweaver spider</name>
    <name type="synonym">Epeira ventricosa</name>
    <dbReference type="NCBI Taxonomy" id="182803"/>
    <lineage>
        <taxon>Eukaryota</taxon>
        <taxon>Metazoa</taxon>
        <taxon>Ecdysozoa</taxon>
        <taxon>Arthropoda</taxon>
        <taxon>Chelicerata</taxon>
        <taxon>Arachnida</taxon>
        <taxon>Araneae</taxon>
        <taxon>Araneomorphae</taxon>
        <taxon>Entelegynae</taxon>
        <taxon>Araneoidea</taxon>
        <taxon>Araneidae</taxon>
        <taxon>Araneus</taxon>
    </lineage>
</organism>